<dbReference type="InterPro" id="IPR005077">
    <property type="entry name" value="Peptidase_C11"/>
</dbReference>
<dbReference type="PANTHER" id="PTHR37835:SF1">
    <property type="entry name" value="ALPHA-CLOSTRIPAIN"/>
    <property type="match status" value="1"/>
</dbReference>
<proteinExistence type="predicted"/>
<organism evidence="2 3">
    <name type="scientific">Methanocorpusculum petauri</name>
    <dbReference type="NCBI Taxonomy" id="3002863"/>
    <lineage>
        <taxon>Archaea</taxon>
        <taxon>Methanobacteriati</taxon>
        <taxon>Methanobacteriota</taxon>
        <taxon>Stenosarchaea group</taxon>
        <taxon>Methanomicrobia</taxon>
        <taxon>Methanomicrobiales</taxon>
        <taxon>Methanocorpusculaceae</taxon>
        <taxon>Methanocorpusculum</taxon>
    </lineage>
</organism>
<gene>
    <name evidence="2" type="ORF">O0S10_03095</name>
</gene>
<keyword evidence="1" id="KW-0812">Transmembrane</keyword>
<keyword evidence="1" id="KW-0472">Membrane</keyword>
<accession>A0ABT4IG35</accession>
<evidence type="ECO:0000313" key="2">
    <source>
        <dbReference type="EMBL" id="MCZ0860217.1"/>
    </source>
</evidence>
<keyword evidence="1" id="KW-1133">Transmembrane helix</keyword>
<dbReference type="Proteomes" id="UP001141422">
    <property type="component" value="Unassembled WGS sequence"/>
</dbReference>
<name>A0ABT4IG35_9EURY</name>
<dbReference type="EMBL" id="JAPTGB010000005">
    <property type="protein sequence ID" value="MCZ0860217.1"/>
    <property type="molecule type" value="Genomic_DNA"/>
</dbReference>
<reference evidence="2" key="1">
    <citation type="submission" date="2022-12" db="EMBL/GenBank/DDBJ databases">
        <title>Isolation and characterisation of novel Methanocorpusculum spp. from native Australian herbivores indicates the genus is ancestrally host-associated.</title>
        <authorList>
            <person name="Volmer J.G."/>
            <person name="Soo R.M."/>
            <person name="Evans P.N."/>
            <person name="Hoedt E.C."/>
            <person name="Astorga Alsina A.L."/>
            <person name="Woodcroft B.J."/>
            <person name="Tyson G.W."/>
            <person name="Hugenholtz P."/>
            <person name="Morrison M."/>
        </authorList>
    </citation>
    <scope>NUCLEOTIDE SEQUENCE</scope>
    <source>
        <strain evidence="2">MG</strain>
    </source>
</reference>
<sequence length="674" mass="72224">MIPENQQRIRTASAVLVLLLVAACIFPAAAAGTDSGTAKNYLIIYIVGADLESEHGEMSVLMQNMTSSWNPDAGEMLIIYGGSQKPGWDTGITITNASLLARDLSAHNGNVSEDAAVLERISADISTPDGLRESLTFAETYQHRMNLADANTYLIFLDHGGGVSGYGMNTVTGTMLSLPDMADGLSGRTYDMIIMHACLMGTVETLNTLDDHADYLIAAEQIVDCGAVNYTKLGRTLSENPAISPRELGVEIIETARDNHVSTYALIESAKVPGVVDALNTFGAALEDALSSANSIPAVTDAYHETQLFGVSSGADTPVSIDLWQFADIISANTWEGDLHTAAGEVMAAVDAAVIAATDDGQYSSAKGISVTSFPSLYLSTLPGKEVLHESVSLGNDGWYRFYTAYVSTAPKTNVTPASDAEEDTSGITETTAGYLYTVNGSDIVIGERPLEKIYNESDDGIWKMVPTGKYYPCDWDGKWFVLNNGGEDVLISMKYASTMYENGKLREIYSIEGNLTRVVNGVEDTHPSMITVLLDPAAGDILRMQVFSVLRDEKTGLMSLQLWDTTDLLPGDVFVPDLLVYNESEDTITTVAGTPFTFGANPLENLWYEEFPEDQLSWLVVESNLIDEEVTASIGGDISSSGDVVPSPTASPVPLAGIFAGIAVAGVFLLRRA</sequence>
<evidence type="ECO:0000256" key="1">
    <source>
        <dbReference type="SAM" id="Phobius"/>
    </source>
</evidence>
<evidence type="ECO:0000313" key="3">
    <source>
        <dbReference type="Proteomes" id="UP001141422"/>
    </source>
</evidence>
<feature type="transmembrane region" description="Helical" evidence="1">
    <location>
        <begin position="654"/>
        <end position="671"/>
    </location>
</feature>
<comment type="caution">
    <text evidence="2">The sequence shown here is derived from an EMBL/GenBank/DDBJ whole genome shotgun (WGS) entry which is preliminary data.</text>
</comment>
<protein>
    <submittedName>
        <fullName evidence="2">Clostripain-related cysteine peptidase</fullName>
    </submittedName>
</protein>
<keyword evidence="3" id="KW-1185">Reference proteome</keyword>
<dbReference type="Pfam" id="PF03415">
    <property type="entry name" value="Peptidase_C11"/>
    <property type="match status" value="1"/>
</dbReference>
<dbReference type="PANTHER" id="PTHR37835">
    <property type="entry name" value="ALPHA-CLOSTRIPAIN"/>
    <property type="match status" value="1"/>
</dbReference>
<dbReference type="RefSeq" id="WP_268924438.1">
    <property type="nucleotide sequence ID" value="NZ_JAPTGB010000005.1"/>
</dbReference>